<dbReference type="EMBL" id="JAHQCS010000178">
    <property type="protein sequence ID" value="MBU9714408.1"/>
    <property type="molecule type" value="Genomic_DNA"/>
</dbReference>
<evidence type="ECO:0000313" key="2">
    <source>
        <dbReference type="EMBL" id="MBU9714408.1"/>
    </source>
</evidence>
<dbReference type="InterPro" id="IPR001387">
    <property type="entry name" value="Cro/C1-type_HTH"/>
</dbReference>
<proteinExistence type="predicted"/>
<protein>
    <submittedName>
        <fullName evidence="2">Helix-turn-helix domain-containing protein</fullName>
    </submittedName>
</protein>
<name>A0ABS6JLI1_9BACI</name>
<evidence type="ECO:0000259" key="1">
    <source>
        <dbReference type="PROSITE" id="PS50943"/>
    </source>
</evidence>
<gene>
    <name evidence="2" type="ORF">KS419_21955</name>
</gene>
<evidence type="ECO:0000313" key="3">
    <source>
        <dbReference type="Proteomes" id="UP000784880"/>
    </source>
</evidence>
<comment type="caution">
    <text evidence="2">The sequence shown here is derived from an EMBL/GenBank/DDBJ whole genome shotgun (WGS) entry which is preliminary data.</text>
</comment>
<dbReference type="Proteomes" id="UP000784880">
    <property type="component" value="Unassembled WGS sequence"/>
</dbReference>
<reference evidence="2 3" key="1">
    <citation type="submission" date="2021-06" db="EMBL/GenBank/DDBJ databases">
        <title>Bacillus sp. RD4P76, an endophyte from a halophyte.</title>
        <authorList>
            <person name="Sun J.-Q."/>
        </authorList>
    </citation>
    <scope>NUCLEOTIDE SEQUENCE [LARGE SCALE GENOMIC DNA]</scope>
    <source>
        <strain evidence="2 3">CGMCC 1.15917</strain>
    </source>
</reference>
<feature type="domain" description="HTH cro/C1-type" evidence="1">
    <location>
        <begin position="23"/>
        <end position="60"/>
    </location>
</feature>
<organism evidence="2 3">
    <name type="scientific">Evansella tamaricis</name>
    <dbReference type="NCBI Taxonomy" id="2069301"/>
    <lineage>
        <taxon>Bacteria</taxon>
        <taxon>Bacillati</taxon>
        <taxon>Bacillota</taxon>
        <taxon>Bacilli</taxon>
        <taxon>Bacillales</taxon>
        <taxon>Bacillaceae</taxon>
        <taxon>Evansella</taxon>
    </lineage>
</organism>
<accession>A0ABS6JLI1</accession>
<keyword evidence="3" id="KW-1185">Reference proteome</keyword>
<dbReference type="PROSITE" id="PS50943">
    <property type="entry name" value="HTH_CROC1"/>
    <property type="match status" value="1"/>
</dbReference>
<sequence>MFKNKIEFWMKERGLIGKFVYTKVGVSEPTFISWKKNKKQPDLEQSYQLAKVFNISIDDLCEEIDE</sequence>
<dbReference type="Pfam" id="PF13443">
    <property type="entry name" value="HTH_26"/>
    <property type="match status" value="1"/>
</dbReference>
<dbReference type="CDD" id="cd00093">
    <property type="entry name" value="HTH_XRE"/>
    <property type="match status" value="1"/>
</dbReference>
<dbReference type="RefSeq" id="WP_217068961.1">
    <property type="nucleotide sequence ID" value="NZ_JAHQCS010000178.1"/>
</dbReference>